<dbReference type="EMBL" id="LS423452">
    <property type="protein sequence ID" value="SPS05321.1"/>
    <property type="molecule type" value="Genomic_DNA"/>
</dbReference>
<evidence type="ECO:0000313" key="2">
    <source>
        <dbReference type="EMBL" id="SPS05321.1"/>
    </source>
</evidence>
<proteinExistence type="predicted"/>
<name>A0A2X0SD59_9PROT</name>
<feature type="region of interest" description="Disordered" evidence="1">
    <location>
        <begin position="1"/>
        <end position="27"/>
    </location>
</feature>
<sequence length="61" mass="6759">MIHAQKGYSQSEGMAPTRNLEAVNRKRGRAVEGTGLENLRSGGTRAVKYNQNNVLVCSPWR</sequence>
<dbReference type="AlphaFoldDB" id="A0A2X0SD59"/>
<protein>
    <submittedName>
        <fullName evidence="2">Uncharacterized protein</fullName>
    </submittedName>
</protein>
<accession>A0A2X0SD59</accession>
<evidence type="ECO:0000256" key="1">
    <source>
        <dbReference type="SAM" id="MobiDB-lite"/>
    </source>
</evidence>
<reference evidence="2" key="1">
    <citation type="submission" date="2018-05" db="EMBL/GenBank/DDBJ databases">
        <authorList>
            <person name="Lanie J.A."/>
            <person name="Ng W.-L."/>
            <person name="Kazmierczak K.M."/>
            <person name="Andrzejewski T.M."/>
            <person name="Davidsen T.M."/>
            <person name="Wayne K.J."/>
            <person name="Tettelin H."/>
            <person name="Glass J.I."/>
            <person name="Rusch D."/>
            <person name="Podicherti R."/>
            <person name="Tsui H.-C.T."/>
            <person name="Winkler M.E."/>
        </authorList>
    </citation>
    <scope>NUCLEOTIDE SEQUENCE</scope>
    <source>
        <strain evidence="2">KNB</strain>
    </source>
</reference>
<organism evidence="2">
    <name type="scientific">Candidatus Nitrotoga fabula</name>
    <dbReference type="NCBI Taxonomy" id="2182327"/>
    <lineage>
        <taxon>Bacteria</taxon>
        <taxon>Pseudomonadati</taxon>
        <taxon>Pseudomonadota</taxon>
        <taxon>Betaproteobacteria</taxon>
        <taxon>Nitrosomonadales</taxon>
        <taxon>Gallionellaceae</taxon>
        <taxon>Candidatus Nitrotoga</taxon>
    </lineage>
</organism>
<gene>
    <name evidence="2" type="ORF">NITFAB_0911</name>
</gene>